<organism evidence="2 3">
    <name type="scientific">Penicillium expansum</name>
    <name type="common">Blue mold rot fungus</name>
    <dbReference type="NCBI Taxonomy" id="27334"/>
    <lineage>
        <taxon>Eukaryota</taxon>
        <taxon>Fungi</taxon>
        <taxon>Dikarya</taxon>
        <taxon>Ascomycota</taxon>
        <taxon>Pezizomycotina</taxon>
        <taxon>Eurotiomycetes</taxon>
        <taxon>Eurotiomycetidae</taxon>
        <taxon>Eurotiales</taxon>
        <taxon>Aspergillaceae</taxon>
        <taxon>Penicillium</taxon>
    </lineage>
</organism>
<dbReference type="AlphaFoldDB" id="A0A0A2JR77"/>
<dbReference type="GO" id="GO:0008017">
    <property type="term" value="F:microtubule binding"/>
    <property type="evidence" value="ECO:0007669"/>
    <property type="project" value="TreeGrafter"/>
</dbReference>
<dbReference type="VEuPathDB" id="FungiDB:PEXP_019110"/>
<feature type="region of interest" description="Disordered" evidence="1">
    <location>
        <begin position="51"/>
        <end position="234"/>
    </location>
</feature>
<dbReference type="GO" id="GO:0030705">
    <property type="term" value="P:cytoskeleton-dependent intracellular transport"/>
    <property type="evidence" value="ECO:0007669"/>
    <property type="project" value="TreeGrafter"/>
</dbReference>
<proteinExistence type="predicted"/>
<dbReference type="PANTHER" id="PTHR18947:SF28">
    <property type="entry name" value="GIRDIN, ISOFORM A"/>
    <property type="match status" value="1"/>
</dbReference>
<keyword evidence="3" id="KW-1185">Reference proteome</keyword>
<feature type="compositionally biased region" description="Polar residues" evidence="1">
    <location>
        <begin position="212"/>
        <end position="228"/>
    </location>
</feature>
<dbReference type="STRING" id="27334.A0A0A2JR77"/>
<protein>
    <submittedName>
        <fullName evidence="2">Uncharacterized protein</fullName>
    </submittedName>
</protein>
<dbReference type="GO" id="GO:0031122">
    <property type="term" value="P:cytoplasmic microtubule organization"/>
    <property type="evidence" value="ECO:0007669"/>
    <property type="project" value="TreeGrafter"/>
</dbReference>
<accession>A0A0A2JR77</accession>
<gene>
    <name evidence="2" type="ORF">PEX2_040720</name>
</gene>
<dbReference type="PANTHER" id="PTHR18947">
    <property type="entry name" value="HOOK PROTEINS"/>
    <property type="match status" value="1"/>
</dbReference>
<name>A0A0A2JR77_PENEN</name>
<dbReference type="GO" id="GO:0005815">
    <property type="term" value="C:microtubule organizing center"/>
    <property type="evidence" value="ECO:0007669"/>
    <property type="project" value="TreeGrafter"/>
</dbReference>
<feature type="compositionally biased region" description="Basic and acidic residues" evidence="1">
    <location>
        <begin position="63"/>
        <end position="111"/>
    </location>
</feature>
<dbReference type="RefSeq" id="XP_016599518.1">
    <property type="nucleotide sequence ID" value="XM_016741347.1"/>
</dbReference>
<dbReference type="GO" id="GO:0051959">
    <property type="term" value="F:dynein light intermediate chain binding"/>
    <property type="evidence" value="ECO:0007669"/>
    <property type="project" value="TreeGrafter"/>
</dbReference>
<evidence type="ECO:0000313" key="3">
    <source>
        <dbReference type="Proteomes" id="UP000030143"/>
    </source>
</evidence>
<dbReference type="GO" id="GO:0005737">
    <property type="term" value="C:cytoplasm"/>
    <property type="evidence" value="ECO:0007669"/>
    <property type="project" value="TreeGrafter"/>
</dbReference>
<reference evidence="2 3" key="1">
    <citation type="journal article" date="2015" name="Mol. Plant Microbe Interact.">
        <title>Genome, transcriptome, and functional analyses of Penicillium expansum provide new insights into secondary metabolism and pathogenicity.</title>
        <authorList>
            <person name="Ballester A.R."/>
            <person name="Marcet-Houben M."/>
            <person name="Levin E."/>
            <person name="Sela N."/>
            <person name="Selma-Lazaro C."/>
            <person name="Carmona L."/>
            <person name="Wisniewski M."/>
            <person name="Droby S."/>
            <person name="Gonzalez-Candelas L."/>
            <person name="Gabaldon T."/>
        </authorList>
    </citation>
    <scope>NUCLEOTIDE SEQUENCE [LARGE SCALE GENOMIC DNA]</scope>
    <source>
        <strain evidence="2 3">MD-8</strain>
    </source>
</reference>
<feature type="compositionally biased region" description="Polar residues" evidence="1">
    <location>
        <begin position="51"/>
        <end position="60"/>
    </location>
</feature>
<sequence length="449" mass="50974">MATLEQKLRAQYTKVIEEKCSNQSSQPQYGNDCEESYRKEKAALEERLQAQCATSQSNAATKCKSEKYTMSEDHRKANKQLEEENERLRKENDKLAQKAKNDQKAKEKLERDNEELEQENKRLKKQDSECAQKAKDDQKAKEELEQENDRLKKQEEERAQKAKDDQKAKEDLEQENAKLKKQEEEQAQKAKENQKAKEELEKENDRLKAESRPNQQPNKIASQPNSSESELEAFSKKGCPSLHGERATVLGVTYEAFCGARPRGRHTGDYVNSRNLADCMGACTVDRSCQGVYYETSLGRCQTTMDWEYPPLRWADSGEFSLVPVAPREGGIGTTTPDLPSLLIKDEHKDGASCPDSDGMIVSVGSLQFRVNCRKYQPKKHIEKTGSSGRVSGMLAICALNPACQGVSYWASSVYMIAEHEKLPERTKNSDLVKDYEWVIMLIEPRVAV</sequence>
<comment type="caution">
    <text evidence="2">The sequence shown here is derived from an EMBL/GenBank/DDBJ whole genome shotgun (WGS) entry which is preliminary data.</text>
</comment>
<dbReference type="HOGENOM" id="CLU_609878_0_0_1"/>
<evidence type="ECO:0000313" key="2">
    <source>
        <dbReference type="EMBL" id="KGO57942.1"/>
    </source>
</evidence>
<evidence type="ECO:0000256" key="1">
    <source>
        <dbReference type="SAM" id="MobiDB-lite"/>
    </source>
</evidence>
<dbReference type="GeneID" id="27676766"/>
<dbReference type="Proteomes" id="UP000030143">
    <property type="component" value="Unassembled WGS sequence"/>
</dbReference>
<dbReference type="EMBL" id="JQFZ01000133">
    <property type="protein sequence ID" value="KGO57942.1"/>
    <property type="molecule type" value="Genomic_DNA"/>
</dbReference>
<feature type="compositionally biased region" description="Basic and acidic residues" evidence="1">
    <location>
        <begin position="118"/>
        <end position="211"/>
    </location>
</feature>